<protein>
    <submittedName>
        <fullName evidence="8">CD177 molecule</fullName>
    </submittedName>
</protein>
<dbReference type="STRING" id="9669.ENSMPUP00000006904"/>
<proteinExistence type="predicted"/>
<dbReference type="OMA" id="HVCREKD"/>
<dbReference type="InterPro" id="IPR016054">
    <property type="entry name" value="LY6_UPA_recep-like"/>
</dbReference>
<dbReference type="SUPFAM" id="SSF57302">
    <property type="entry name" value="Snake toxin-like"/>
    <property type="match status" value="2"/>
</dbReference>
<dbReference type="Gene3D" id="2.10.60.10">
    <property type="entry name" value="CD59"/>
    <property type="match status" value="1"/>
</dbReference>
<dbReference type="PANTHER" id="PTHR16529">
    <property type="entry name" value="CD177 ANTIGEN"/>
    <property type="match status" value="1"/>
</dbReference>
<evidence type="ECO:0000256" key="4">
    <source>
        <dbReference type="ARBA" id="ARBA00023136"/>
    </source>
</evidence>
<dbReference type="AlphaFoldDB" id="M3Y6F3"/>
<dbReference type="Ensembl" id="ENSMPUT00000007018.1">
    <property type="protein sequence ID" value="ENSMPUP00000006904.1"/>
    <property type="gene ID" value="ENSMPUG00000006959.1"/>
</dbReference>
<dbReference type="EMBL" id="AEYP01068510">
    <property type="status" value="NOT_ANNOTATED_CDS"/>
    <property type="molecule type" value="Genomic_DNA"/>
</dbReference>
<feature type="chain" id="PRO_5004044476" evidence="6">
    <location>
        <begin position="22"/>
        <end position="443"/>
    </location>
</feature>
<evidence type="ECO:0000256" key="1">
    <source>
        <dbReference type="ARBA" id="ARBA00004236"/>
    </source>
</evidence>
<dbReference type="CDD" id="cd23637">
    <property type="entry name" value="TFP_LU_ECD_CD177_rpt4"/>
    <property type="match status" value="1"/>
</dbReference>
<feature type="domain" description="UPAR/Ly6" evidence="7">
    <location>
        <begin position="131"/>
        <end position="204"/>
    </location>
</feature>
<feature type="domain" description="UPAR/Ly6" evidence="7">
    <location>
        <begin position="327"/>
        <end position="402"/>
    </location>
</feature>
<evidence type="ECO:0000256" key="2">
    <source>
        <dbReference type="ARBA" id="ARBA00022475"/>
    </source>
</evidence>
<sequence>MSPALQLAVLGTALMLPRVQALICQWGTHESVRSISELPLKWTSGKQLCEDGWGCQDTLILIKNGPQVNVVISKGCTPATDQDVLIREHNAGPGLSILSYTHVCREKDNCNSLSTSLPLWALPSTTADPGSLRCPVCLSTEDCESATELMCPAGSTRCYQGEIQLRGGNISSILRVQGCTAQAGCNLLNGTQKIGPIEMSEDCSPRVSMNSFLSCQRGVTLYSDQTMSQIPRKWNTDHYEFCNAGEVCQETLLLVDVGQKSIIVGSKGCSSKAKTQDALTITVHSGPPGVLVASYAHFCSSNRCNRASNTDVLLKSLPLLAAPAPGNLQCPVCVSLFGSCPENPEHITCPTGTTHCYSGYIKIQEGGVYSNLYIQGCVTQASSSLLNHKRKIGVFSVTENSEEEPVTENKNLVLQAGAAPVPLLAWVVGLGLSLALWCEIPHC</sequence>
<dbReference type="GeneTree" id="ENSGT00530000063351"/>
<dbReference type="GO" id="GO:0098742">
    <property type="term" value="P:cell-cell adhesion via plasma-membrane adhesion molecules"/>
    <property type="evidence" value="ECO:0007669"/>
    <property type="project" value="TreeGrafter"/>
</dbReference>
<name>M3Y6F3_MUSPF</name>
<keyword evidence="2" id="KW-1003">Cell membrane</keyword>
<evidence type="ECO:0000313" key="8">
    <source>
        <dbReference type="Ensembl" id="ENSMPUP00000006904.1"/>
    </source>
</evidence>
<dbReference type="InterPro" id="IPR051899">
    <property type="entry name" value="Fert-Immune_med_protein"/>
</dbReference>
<dbReference type="Pfam" id="PF00021">
    <property type="entry name" value="UPAR_LY6"/>
    <property type="match status" value="3"/>
</dbReference>
<dbReference type="InParanoid" id="M3Y6F3"/>
<evidence type="ECO:0000259" key="7">
    <source>
        <dbReference type="Pfam" id="PF00021"/>
    </source>
</evidence>
<comment type="subcellular location">
    <subcellularLocation>
        <location evidence="1">Cell membrane</location>
    </subcellularLocation>
</comment>
<dbReference type="GO" id="GO:0045217">
    <property type="term" value="P:cell-cell junction maintenance"/>
    <property type="evidence" value="ECO:0007669"/>
    <property type="project" value="TreeGrafter"/>
</dbReference>
<organism evidence="8">
    <name type="scientific">Mustela putorius furo</name>
    <name type="common">European domestic ferret</name>
    <name type="synonym">Mustela furo</name>
    <dbReference type="NCBI Taxonomy" id="9669"/>
    <lineage>
        <taxon>Eukaryota</taxon>
        <taxon>Metazoa</taxon>
        <taxon>Chordata</taxon>
        <taxon>Craniata</taxon>
        <taxon>Vertebrata</taxon>
        <taxon>Euteleostomi</taxon>
        <taxon>Mammalia</taxon>
        <taxon>Eutheria</taxon>
        <taxon>Laurasiatheria</taxon>
        <taxon>Carnivora</taxon>
        <taxon>Caniformia</taxon>
        <taxon>Musteloidea</taxon>
        <taxon>Mustelidae</taxon>
        <taxon>Mustelinae</taxon>
        <taxon>Mustela</taxon>
    </lineage>
</organism>
<evidence type="ECO:0000256" key="6">
    <source>
        <dbReference type="SAM" id="SignalP"/>
    </source>
</evidence>
<dbReference type="HOGENOM" id="CLU_051693_0_0_1"/>
<dbReference type="GO" id="GO:0007159">
    <property type="term" value="P:leukocyte cell-cell adhesion"/>
    <property type="evidence" value="ECO:0007669"/>
    <property type="project" value="TreeGrafter"/>
</dbReference>
<accession>M3Y6F3</accession>
<feature type="signal peptide" evidence="6">
    <location>
        <begin position="1"/>
        <end position="21"/>
    </location>
</feature>
<reference evidence="8" key="1">
    <citation type="submission" date="2024-06" db="UniProtKB">
        <authorList>
            <consortium name="Ensembl"/>
        </authorList>
    </citation>
    <scope>IDENTIFICATION</scope>
</reference>
<dbReference type="PANTHER" id="PTHR16529:SF8">
    <property type="entry name" value="CD177 ANTIGEN"/>
    <property type="match status" value="1"/>
</dbReference>
<dbReference type="CDD" id="cd23623">
    <property type="entry name" value="TFP_LU_ECD_CD177_rpt1"/>
    <property type="match status" value="1"/>
</dbReference>
<dbReference type="GO" id="GO:0044853">
    <property type="term" value="C:plasma membrane raft"/>
    <property type="evidence" value="ECO:0007669"/>
    <property type="project" value="TreeGrafter"/>
</dbReference>
<evidence type="ECO:0000256" key="3">
    <source>
        <dbReference type="ARBA" id="ARBA00022729"/>
    </source>
</evidence>
<dbReference type="CDD" id="cd23624">
    <property type="entry name" value="TFP_LU_ECD_CD177_rpt3"/>
    <property type="match status" value="1"/>
</dbReference>
<keyword evidence="4" id="KW-0472">Membrane</keyword>
<dbReference type="GO" id="GO:0043315">
    <property type="term" value="P:positive regulation of neutrophil degranulation"/>
    <property type="evidence" value="ECO:0007669"/>
    <property type="project" value="TreeGrafter"/>
</dbReference>
<feature type="domain" description="UPAR/Ly6" evidence="7">
    <location>
        <begin position="55"/>
        <end position="112"/>
    </location>
</feature>
<dbReference type="GO" id="GO:2001044">
    <property type="term" value="P:regulation of integrin-mediated signaling pathway"/>
    <property type="evidence" value="ECO:0007669"/>
    <property type="project" value="TreeGrafter"/>
</dbReference>
<dbReference type="eggNOG" id="ENOG502ST5V">
    <property type="taxonomic scope" value="Eukaryota"/>
</dbReference>
<keyword evidence="5" id="KW-0325">Glycoprotein</keyword>
<keyword evidence="3 6" id="KW-0732">Signal</keyword>
<dbReference type="InterPro" id="IPR045860">
    <property type="entry name" value="Snake_toxin-like_sf"/>
</dbReference>
<evidence type="ECO:0000256" key="5">
    <source>
        <dbReference type="ARBA" id="ARBA00023180"/>
    </source>
</evidence>
<dbReference type="EMBL" id="AEYP01068511">
    <property type="status" value="NOT_ANNOTATED_CDS"/>
    <property type="molecule type" value="Genomic_DNA"/>
</dbReference>
<dbReference type="CDD" id="cd23636">
    <property type="entry name" value="TFP_LU_ECD_CD177_rpt2"/>
    <property type="match status" value="1"/>
</dbReference>